<dbReference type="AlphaFoldDB" id="F2NDT9"/>
<reference evidence="3" key="2">
    <citation type="submission" date="2011-03" db="EMBL/GenBank/DDBJ databases">
        <title>The complete genome of Desulfobacca acetoxidans DSM 11109.</title>
        <authorList>
            <consortium name="US DOE Joint Genome Institute (JGI-PGF)"/>
            <person name="Lucas S."/>
            <person name="Copeland A."/>
            <person name="Lapidus A."/>
            <person name="Bruce D."/>
            <person name="Goodwin L."/>
            <person name="Pitluck S."/>
            <person name="Peters L."/>
            <person name="Kyrpides N."/>
            <person name="Mavromatis K."/>
            <person name="Ivanova N."/>
            <person name="Ovchinnikova G."/>
            <person name="Teshima H."/>
            <person name="Detter J.C."/>
            <person name="Han C."/>
            <person name="Land M."/>
            <person name="Hauser L."/>
            <person name="Markowitz V."/>
            <person name="Cheng J.-F."/>
            <person name="Hugenholtz P."/>
            <person name="Woyke T."/>
            <person name="Wu D."/>
            <person name="Spring S."/>
            <person name="Schueler E."/>
            <person name="Brambilla E."/>
            <person name="Klenk H.-P."/>
            <person name="Eisen J.A."/>
        </authorList>
    </citation>
    <scope>NUCLEOTIDE SEQUENCE [LARGE SCALE GENOMIC DNA]</scope>
    <source>
        <strain evidence="3">ATCC 700848 / DSM 11109 / ASRB2</strain>
    </source>
</reference>
<evidence type="ECO:0000313" key="3">
    <source>
        <dbReference type="Proteomes" id="UP000000483"/>
    </source>
</evidence>
<name>F2NDT9_DESAR</name>
<sequence length="162" mass="17978">MRRFIKIFSVLAFIGFIGVALVAPAAAQPRQMGDDIFTPLFQGYEFMSKGKYDAAQVEFEKVIKADFYNPYANNNMAVLMEKQGKMQDAMTYLTNAEKYADQYLYKVDQVCLIGGLCSAVKPEKTTTPKSTISGVIADNKKKLAAKMGPKPADIPKDVPKMK</sequence>
<proteinExistence type="predicted"/>
<evidence type="ECO:0000256" key="1">
    <source>
        <dbReference type="SAM" id="SignalP"/>
    </source>
</evidence>
<protein>
    <submittedName>
        <fullName evidence="2">Uncharacterized protein</fullName>
    </submittedName>
</protein>
<reference evidence="2 3" key="1">
    <citation type="journal article" date="2011" name="Stand. Genomic Sci.">
        <title>Complete genome sequence of the acetate-degrading sulfate reducer Desulfobacca acetoxidans type strain (ASRB2).</title>
        <authorList>
            <person name="Goker M."/>
            <person name="Teshima H."/>
            <person name="Lapidus A."/>
            <person name="Nolan M."/>
            <person name="Lucas S."/>
            <person name="Hammon N."/>
            <person name="Deshpande S."/>
            <person name="Cheng J.F."/>
            <person name="Tapia R."/>
            <person name="Han C."/>
            <person name="Goodwin L."/>
            <person name="Pitluck S."/>
            <person name="Huntemann M."/>
            <person name="Liolios K."/>
            <person name="Ivanova N."/>
            <person name="Pagani I."/>
            <person name="Mavromatis K."/>
            <person name="Ovchinikova G."/>
            <person name="Pati A."/>
            <person name="Chen A."/>
            <person name="Palaniappan K."/>
            <person name="Land M."/>
            <person name="Hauser L."/>
            <person name="Brambilla E.M."/>
            <person name="Rohde M."/>
            <person name="Spring S."/>
            <person name="Detter J.C."/>
            <person name="Woyke T."/>
            <person name="Bristow J."/>
            <person name="Eisen J.A."/>
            <person name="Markowitz V."/>
            <person name="Hugenholtz P."/>
            <person name="Kyrpides N.C."/>
            <person name="Klenk H.P."/>
        </authorList>
    </citation>
    <scope>NUCLEOTIDE SEQUENCE [LARGE SCALE GENOMIC DNA]</scope>
    <source>
        <strain evidence="3">ATCC 700848 / DSM 11109 / ASRB2</strain>
    </source>
</reference>
<dbReference type="Proteomes" id="UP000000483">
    <property type="component" value="Chromosome"/>
</dbReference>
<dbReference type="STRING" id="880072.Desac_2619"/>
<dbReference type="KEGG" id="dao:Desac_2619"/>
<feature type="signal peptide" evidence="1">
    <location>
        <begin position="1"/>
        <end position="25"/>
    </location>
</feature>
<keyword evidence="3" id="KW-1185">Reference proteome</keyword>
<dbReference type="HOGENOM" id="CLU_138413_0_0_7"/>
<dbReference type="EMBL" id="CP002629">
    <property type="protein sequence ID" value="AEB10436.1"/>
    <property type="molecule type" value="Genomic_DNA"/>
</dbReference>
<organism evidence="2 3">
    <name type="scientific">Desulfobacca acetoxidans (strain ATCC 700848 / DSM 11109 / ASRB2)</name>
    <dbReference type="NCBI Taxonomy" id="880072"/>
    <lineage>
        <taxon>Bacteria</taxon>
        <taxon>Pseudomonadati</taxon>
        <taxon>Thermodesulfobacteriota</taxon>
        <taxon>Desulfobaccia</taxon>
        <taxon>Desulfobaccales</taxon>
        <taxon>Desulfobaccaceae</taxon>
        <taxon>Desulfobacca</taxon>
    </lineage>
</organism>
<gene>
    <name evidence="2" type="ordered locus">Desac_2619</name>
</gene>
<keyword evidence="1" id="KW-0732">Signal</keyword>
<dbReference type="InterPro" id="IPR011990">
    <property type="entry name" value="TPR-like_helical_dom_sf"/>
</dbReference>
<dbReference type="SUPFAM" id="SSF48452">
    <property type="entry name" value="TPR-like"/>
    <property type="match status" value="1"/>
</dbReference>
<feature type="chain" id="PRO_5003286908" evidence="1">
    <location>
        <begin position="26"/>
        <end position="162"/>
    </location>
</feature>
<evidence type="ECO:0000313" key="2">
    <source>
        <dbReference type="EMBL" id="AEB10436.1"/>
    </source>
</evidence>
<dbReference type="Gene3D" id="1.25.40.10">
    <property type="entry name" value="Tetratricopeptide repeat domain"/>
    <property type="match status" value="1"/>
</dbReference>
<dbReference type="eggNOG" id="COG0457">
    <property type="taxonomic scope" value="Bacteria"/>
</dbReference>
<dbReference type="RefSeq" id="WP_013707545.1">
    <property type="nucleotide sequence ID" value="NC_015388.1"/>
</dbReference>
<accession>F2NDT9</accession>